<keyword evidence="6" id="KW-0067">ATP-binding</keyword>
<dbReference type="InterPro" id="IPR010071">
    <property type="entry name" value="AA_adenyl_dom"/>
</dbReference>
<dbReference type="Pfam" id="PF00501">
    <property type="entry name" value="AMP-binding"/>
    <property type="match status" value="1"/>
</dbReference>
<dbReference type="FunFam" id="1.10.1200.10:FF:000005">
    <property type="entry name" value="Nonribosomal peptide synthetase 1"/>
    <property type="match status" value="1"/>
</dbReference>
<dbReference type="InterPro" id="IPR020459">
    <property type="entry name" value="AMP-binding"/>
</dbReference>
<dbReference type="PROSITE" id="PS00455">
    <property type="entry name" value="AMP_BINDING"/>
    <property type="match status" value="1"/>
</dbReference>
<dbReference type="FunFam" id="3.30.300.30:FF:000010">
    <property type="entry name" value="Enterobactin synthetase component F"/>
    <property type="match status" value="1"/>
</dbReference>
<evidence type="ECO:0000259" key="8">
    <source>
        <dbReference type="PROSITE" id="PS50075"/>
    </source>
</evidence>
<dbReference type="Gene3D" id="3.30.300.30">
    <property type="match status" value="1"/>
</dbReference>
<dbReference type="Gene3D" id="3.30.559.10">
    <property type="entry name" value="Chloramphenicol acetyltransferase-like domain"/>
    <property type="match status" value="2"/>
</dbReference>
<dbReference type="GO" id="GO:0008610">
    <property type="term" value="P:lipid biosynthetic process"/>
    <property type="evidence" value="ECO:0007669"/>
    <property type="project" value="UniProtKB-ARBA"/>
</dbReference>
<sequence>MMRRDEKVNASERIVMSSEYWNSLDLAQVDTGIVTHDFFSEGKYTKQEINFPLRSELISKLNELTNQNDLPFYMVFLTGLQIQLFKYTGKEENIVGIPAYVGNVKDNITVKNKVLPLFSKVIKEASVKHLLKEVQENLFKAYENQYCDLDHLLKSSYDGTGIMDLTPVSISMNTLHREEFIDYISNSPKNQLSVCINKKDSQTYDLSFIYNAELYDKETLTLFGERFIRIVNEIVRDLDQTIKQIEVITEEEKVELLQHYNHTFVEYPSKKTVQELFEAQVERTPQSIAVNYENQVLTYQELNEKANQLARLLKSRSVTTDSVVAIMVNGSIEMVIAIMGVLKAGGAYLPIDIHHPIGRKEYMLRDAEVDIIISRQDLMTDIQFSGSVIDIFDGEIFQGDKTNLGIERSSSDLAYVIYTSGTTGNPKGVMIEHKSLINYVYYCKDRYLEEGKGDFPLYTSISFDLTVTSIYVPLLSGNKVCVYNNDNQFSFTHIVEDHIDVMKLTPAHLSVINGLDFNNVSISRFIVGGEELSYQLTEDIHRKFNGNVEIINEYGPTEATVGCIVYKYRERNKREKSLPIGTPIHNSRVYILDEELNLVPKGVPGDLWIAGDGLARGYLNKPEMTSEKFVEAPFNPEERMYKTGDIARWKLDGTIEFFGRKDNQVKVRGFRIELGEIENSLLSHNDIKEAVVLARENEEQEKYLTAYVTGRGQLDISKIKDYLKETVPYYMVPSYIMQLESMPLTTNGKIDRNILPEPSFIGGGSEYVAPRNDIEYKLAEVWAEVLGAERIGIRDNFFDLGGDSIKAIRITSKLQKYGYKLEVKDLFNLGTIQEVSDKITTYSTVISQEEVTGEAPLTPIQRLFFEKNFSNMHHWNQSVMIYNKEGFHEKAIVYVLNELTKHHDALRMVYQKDKKTIKQVIRSSETKLIDLQVMDYRLYGNYEEMIEKCSEEIQSSIDLENGPLVKAGLFKTSEGDHLLIAIHHLVVDGVSWRILFEDFVEGYNRALKGEKIVFQSKTHSFKDWGLYLQQQAQSELLQNEIPYWEGLERENCKLLKTDYEYSEESSKQKYVKSVDIELSKEETEELLKNTNRAYNTEINDILLTALGLTVQEWTSEEQVLINLEGHGREKIEGDIDISRTIGWFTTHYPVLLKMKKEKQLSYFIKYVKETLRNVPNKGVGYGILAYLREESTIKNIKPQISFNYLGQFDETVHHGSLELSNLAKGNSISPEAESLYDIDINGALVDHRLGFTFAYSSQKYNQSTMRCLAEAYKKYLLAIIHHCREQEVVELSPSDYSANDLTLDELEELKEKYKEFTIQDIYPLTPMQEGMLFHSLIDTDSQAYFEQKSFTSKGGIDLEILEQSFNKLIERYDVLRTIIVHENVKTPKQVIVEKRKTSIHYEDISGLTEEQKSEYINRFQLEDRKRGFKLSEDILLRISVIKVNHEEYKVIWSSHHILMDGWCSGIIMKDFFALYSAEKNNHAISLKMPTPYVNYINWLQKQPKQTAKNYWEKYIDGYANHAQFPGSILKTSAQFNKEKLEFHLDKKITELLLKISKQAQVTINTVIQTAWGILLQKYTGLNDVVFGSVVSGRNAAVDGIEEMIGLFINTIPIRVKNDTATNFIGLVKAIQKDSLESTKYDYYPLAEIQSLSESKQKLVNHILVFQNYYVDDEVMASNSLVDFEIKDATLYEENNYDLGVMVLPNDELTVRFSYNSNVYDLNSMNRLKNHFIRIMEIISDNPAVTVSDIDITT</sequence>
<dbReference type="Gene3D" id="3.40.50.980">
    <property type="match status" value="2"/>
</dbReference>
<dbReference type="PROSITE" id="PS50075">
    <property type="entry name" value="CARRIER"/>
    <property type="match status" value="1"/>
</dbReference>
<comment type="similarity">
    <text evidence="2">Belongs to the ATP-dependent AMP-binding enzyme family.</text>
</comment>
<evidence type="ECO:0000256" key="4">
    <source>
        <dbReference type="ARBA" id="ARBA00022553"/>
    </source>
</evidence>
<dbReference type="NCBIfam" id="TIGR01733">
    <property type="entry name" value="AA-adenyl-dom"/>
    <property type="match status" value="1"/>
</dbReference>
<dbReference type="SUPFAM" id="SSF56801">
    <property type="entry name" value="Acetyl-CoA synthetase-like"/>
    <property type="match status" value="1"/>
</dbReference>
<evidence type="ECO:0000256" key="3">
    <source>
        <dbReference type="ARBA" id="ARBA00022450"/>
    </source>
</evidence>
<dbReference type="InterPro" id="IPR000873">
    <property type="entry name" value="AMP-dep_synth/lig_dom"/>
</dbReference>
<dbReference type="NCBIfam" id="TIGR01720">
    <property type="entry name" value="NRPS-para261"/>
    <property type="match status" value="1"/>
</dbReference>
<keyword evidence="3" id="KW-0596">Phosphopantetheine</keyword>
<dbReference type="Gene3D" id="3.30.559.30">
    <property type="entry name" value="Nonribosomal peptide synthetase, condensation domain"/>
    <property type="match status" value="3"/>
</dbReference>
<dbReference type="SUPFAM" id="SSF47336">
    <property type="entry name" value="ACP-like"/>
    <property type="match status" value="1"/>
</dbReference>
<dbReference type="GO" id="GO:0044550">
    <property type="term" value="P:secondary metabolite biosynthetic process"/>
    <property type="evidence" value="ECO:0007669"/>
    <property type="project" value="UniProtKB-ARBA"/>
</dbReference>
<reference evidence="9 10" key="1">
    <citation type="submission" date="2019-06" db="EMBL/GenBank/DDBJ databases">
        <title>Biocontrol Bacillus strains from Vietnam.</title>
        <authorList>
            <person name="Borriss R."/>
            <person name="Lasch P."/>
            <person name="Thanh Tam L.T."/>
        </authorList>
    </citation>
    <scope>NUCLEOTIDE SEQUENCE [LARGE SCALE GENOMIC DNA]</scope>
    <source>
        <strain evidence="9 10">A8</strain>
    </source>
</reference>
<evidence type="ECO:0000256" key="2">
    <source>
        <dbReference type="ARBA" id="ARBA00006432"/>
    </source>
</evidence>
<evidence type="ECO:0000313" key="10">
    <source>
        <dbReference type="Proteomes" id="UP000309400"/>
    </source>
</evidence>
<dbReference type="InterPro" id="IPR009081">
    <property type="entry name" value="PP-bd_ACP"/>
</dbReference>
<dbReference type="InterPro" id="IPR023213">
    <property type="entry name" value="CAT-like_dom_sf"/>
</dbReference>
<dbReference type="Pfam" id="PF00668">
    <property type="entry name" value="Condensation"/>
    <property type="match status" value="3"/>
</dbReference>
<dbReference type="EMBL" id="VDDR01000035">
    <property type="protein sequence ID" value="TNB91083.1"/>
    <property type="molecule type" value="Genomic_DNA"/>
</dbReference>
<evidence type="ECO:0000256" key="5">
    <source>
        <dbReference type="ARBA" id="ARBA00022741"/>
    </source>
</evidence>
<evidence type="ECO:0000256" key="7">
    <source>
        <dbReference type="ARBA" id="ARBA00023194"/>
    </source>
</evidence>
<dbReference type="GO" id="GO:0017000">
    <property type="term" value="P:antibiotic biosynthetic process"/>
    <property type="evidence" value="ECO:0007669"/>
    <property type="project" value="UniProtKB-KW"/>
</dbReference>
<comment type="caution">
    <text evidence="9">The sequence shown here is derived from an EMBL/GenBank/DDBJ whole genome shotgun (WGS) entry which is preliminary data.</text>
</comment>
<dbReference type="PRINTS" id="PR00154">
    <property type="entry name" value="AMPBINDING"/>
</dbReference>
<feature type="non-terminal residue" evidence="9">
    <location>
        <position position="1753"/>
    </location>
</feature>
<organism evidence="9 10">
    <name type="scientific">Bacillus cereus</name>
    <dbReference type="NCBI Taxonomy" id="1396"/>
    <lineage>
        <taxon>Bacteria</taxon>
        <taxon>Bacillati</taxon>
        <taxon>Bacillota</taxon>
        <taxon>Bacilli</taxon>
        <taxon>Bacillales</taxon>
        <taxon>Bacillaceae</taxon>
        <taxon>Bacillus</taxon>
        <taxon>Bacillus cereus group</taxon>
    </lineage>
</organism>
<accession>A0ABD7R7Q9</accession>
<dbReference type="CDD" id="cd19543">
    <property type="entry name" value="DCL_NRPS"/>
    <property type="match status" value="1"/>
</dbReference>
<dbReference type="PROSITE" id="PS00012">
    <property type="entry name" value="PHOSPHOPANTETHEINE"/>
    <property type="match status" value="1"/>
</dbReference>
<dbReference type="PANTHER" id="PTHR45398">
    <property type="match status" value="1"/>
</dbReference>
<name>A0ABD7R7Q9_BACCE</name>
<dbReference type="InterPro" id="IPR001242">
    <property type="entry name" value="Condensation_dom"/>
</dbReference>
<dbReference type="Gene3D" id="2.30.38.10">
    <property type="entry name" value="Luciferase, Domain 3"/>
    <property type="match status" value="1"/>
</dbReference>
<evidence type="ECO:0000256" key="6">
    <source>
        <dbReference type="ARBA" id="ARBA00022840"/>
    </source>
</evidence>
<comment type="cofactor">
    <cofactor evidence="1">
        <name>pantetheine 4'-phosphate</name>
        <dbReference type="ChEBI" id="CHEBI:47942"/>
    </cofactor>
</comment>
<dbReference type="SUPFAM" id="SSF52777">
    <property type="entry name" value="CoA-dependent acyltransferases"/>
    <property type="match status" value="5"/>
</dbReference>
<feature type="domain" description="Carrier" evidence="8">
    <location>
        <begin position="769"/>
        <end position="843"/>
    </location>
</feature>
<dbReference type="FunFam" id="3.40.50.980:FF:000001">
    <property type="entry name" value="Non-ribosomal peptide synthetase"/>
    <property type="match status" value="1"/>
</dbReference>
<evidence type="ECO:0000313" key="9">
    <source>
        <dbReference type="EMBL" id="TNB91083.1"/>
    </source>
</evidence>
<dbReference type="InterPro" id="IPR010060">
    <property type="entry name" value="NRPS_synth"/>
</dbReference>
<dbReference type="FunFam" id="2.30.38.10:FF:000001">
    <property type="entry name" value="Non-ribosomal peptide synthetase PvdI"/>
    <property type="match status" value="1"/>
</dbReference>
<evidence type="ECO:0000256" key="1">
    <source>
        <dbReference type="ARBA" id="ARBA00001957"/>
    </source>
</evidence>
<keyword evidence="7" id="KW-0045">Antibiotic biosynthesis</keyword>
<dbReference type="GO" id="GO:0005524">
    <property type="term" value="F:ATP binding"/>
    <property type="evidence" value="ECO:0007669"/>
    <property type="project" value="UniProtKB-KW"/>
</dbReference>
<dbReference type="InterPro" id="IPR020845">
    <property type="entry name" value="AMP-binding_CS"/>
</dbReference>
<dbReference type="InterPro" id="IPR006162">
    <property type="entry name" value="Ppantetheine_attach_site"/>
</dbReference>
<dbReference type="InterPro" id="IPR025110">
    <property type="entry name" value="AMP-bd_C"/>
</dbReference>
<keyword evidence="4" id="KW-0597">Phosphoprotein</keyword>
<gene>
    <name evidence="9" type="ORF">FHG65_29215</name>
</gene>
<protein>
    <submittedName>
        <fullName evidence="9">Amino acid adenylation domain-containing protein</fullName>
    </submittedName>
</protein>
<dbReference type="InterPro" id="IPR045851">
    <property type="entry name" value="AMP-bd_C_sf"/>
</dbReference>
<dbReference type="RefSeq" id="WP_139020236.1">
    <property type="nucleotide sequence ID" value="NZ_VDDR01000035.1"/>
</dbReference>
<dbReference type="PANTHER" id="PTHR45398:SF1">
    <property type="entry name" value="ENZYME, PUTATIVE (JCVI)-RELATED"/>
    <property type="match status" value="1"/>
</dbReference>
<dbReference type="CDD" id="cd19534">
    <property type="entry name" value="E_NRPS"/>
    <property type="match status" value="1"/>
</dbReference>
<dbReference type="Proteomes" id="UP000309400">
    <property type="component" value="Unassembled WGS sequence"/>
</dbReference>
<dbReference type="Gene3D" id="1.10.1200.10">
    <property type="entry name" value="ACP-like"/>
    <property type="match status" value="1"/>
</dbReference>
<proteinExistence type="inferred from homology"/>
<keyword evidence="5" id="KW-0547">Nucleotide-binding</keyword>
<dbReference type="Pfam" id="PF00550">
    <property type="entry name" value="PP-binding"/>
    <property type="match status" value="1"/>
</dbReference>
<dbReference type="Pfam" id="PF13193">
    <property type="entry name" value="AMP-binding_C"/>
    <property type="match status" value="1"/>
</dbReference>
<dbReference type="InterPro" id="IPR036736">
    <property type="entry name" value="ACP-like_sf"/>
</dbReference>